<dbReference type="EMBL" id="BARW01036491">
    <property type="protein sequence ID" value="GAJ18305.1"/>
    <property type="molecule type" value="Genomic_DNA"/>
</dbReference>
<comment type="caution">
    <text evidence="1">The sequence shown here is derived from an EMBL/GenBank/DDBJ whole genome shotgun (WGS) entry which is preliminary data.</text>
</comment>
<proteinExistence type="predicted"/>
<organism evidence="1">
    <name type="scientific">marine sediment metagenome</name>
    <dbReference type="NCBI Taxonomy" id="412755"/>
    <lineage>
        <taxon>unclassified sequences</taxon>
        <taxon>metagenomes</taxon>
        <taxon>ecological metagenomes</taxon>
    </lineage>
</organism>
<sequence>VGVLLVATQLGKDGTKKHEAAKGPMPEVEMELASKPEITSAKGLDKDTVEKRTFAMAPREKGADRYAAIGGTAEDAIPEQPPFAPASAIELVTLPRRDKVQLTIYNSADLTLVRERRNLTLKKGWNWLQFMWANTLIDPTSLSLEPLAQADKIDIQQLVFPARLRELGRWLIRSEVSGQVPFEITYFTSGLFLAGVLYGHTVAR</sequence>
<gene>
    <name evidence="1" type="ORF">S12H4_56627</name>
</gene>
<reference evidence="1" key="1">
    <citation type="journal article" date="2014" name="Front. Microbiol.">
        <title>High frequency of phylogenetically diverse reductive dehalogenase-homologous genes in deep subseafloor sedimentary metagenomes.</title>
        <authorList>
            <person name="Kawai M."/>
            <person name="Futagami T."/>
            <person name="Toyoda A."/>
            <person name="Takaki Y."/>
            <person name="Nishi S."/>
            <person name="Hori S."/>
            <person name="Arai W."/>
            <person name="Tsubouchi T."/>
            <person name="Morono Y."/>
            <person name="Uchiyama I."/>
            <person name="Ito T."/>
            <person name="Fujiyama A."/>
            <person name="Inagaki F."/>
            <person name="Takami H."/>
        </authorList>
    </citation>
    <scope>NUCLEOTIDE SEQUENCE</scope>
    <source>
        <strain evidence="1">Expedition CK06-06</strain>
    </source>
</reference>
<evidence type="ECO:0000313" key="1">
    <source>
        <dbReference type="EMBL" id="GAJ18305.1"/>
    </source>
</evidence>
<protein>
    <submittedName>
        <fullName evidence="1">Uncharacterized protein</fullName>
    </submittedName>
</protein>
<dbReference type="AlphaFoldDB" id="X1VZE3"/>
<accession>X1VZE3</accession>
<feature type="non-terminal residue" evidence="1">
    <location>
        <position position="1"/>
    </location>
</feature>
<name>X1VZE3_9ZZZZ</name>